<comment type="function">
    <text evidence="8">Catalyzes the aldol cleavage of 4-hydroxy-4-methyl-2-oxoglutarate (HMG) into 2 molecules of pyruvate. Also contains a secondary oxaloacetate (OAA) decarboxylase activity due to the common pyruvate enolate transition state formed following C-C bond cleavage in the retro-aldol and decarboxylation reactions.</text>
</comment>
<reference evidence="12" key="1">
    <citation type="submission" date="2023-06" db="EMBL/GenBank/DDBJ databases">
        <title>SYSU T00b26.</title>
        <authorList>
            <person name="Gao L."/>
            <person name="Fang B.-Z."/>
            <person name="Li W.-J."/>
        </authorList>
    </citation>
    <scope>NUCLEOTIDE SEQUENCE</scope>
    <source>
        <strain evidence="12">SYSU T00b26</strain>
    </source>
</reference>
<gene>
    <name evidence="12" type="ORF">QQX04_09465</name>
</gene>
<dbReference type="CDD" id="cd16841">
    <property type="entry name" value="RraA_family"/>
    <property type="match status" value="1"/>
</dbReference>
<accession>A0ABT8G250</accession>
<evidence type="ECO:0000256" key="6">
    <source>
        <dbReference type="ARBA" id="ARBA00012947"/>
    </source>
</evidence>
<dbReference type="Gene3D" id="3.50.30.40">
    <property type="entry name" value="Ribonuclease E inhibitor RraA/RraA-like"/>
    <property type="match status" value="1"/>
</dbReference>
<evidence type="ECO:0000256" key="7">
    <source>
        <dbReference type="ARBA" id="ARBA00016549"/>
    </source>
</evidence>
<proteinExistence type="inferred from homology"/>
<comment type="cofactor">
    <cofactor evidence="2">
        <name>a divalent metal cation</name>
        <dbReference type="ChEBI" id="CHEBI:60240"/>
    </cofactor>
</comment>
<evidence type="ECO:0000256" key="5">
    <source>
        <dbReference type="ARBA" id="ARBA00012213"/>
    </source>
</evidence>
<dbReference type="NCBIfam" id="NF006731">
    <property type="entry name" value="PRK09262.1"/>
    <property type="match status" value="1"/>
</dbReference>
<comment type="catalytic activity">
    <reaction evidence="1">
        <text>4-hydroxy-4-methyl-2-oxoglutarate = 2 pyruvate</text>
        <dbReference type="Rhea" id="RHEA:22748"/>
        <dbReference type="ChEBI" id="CHEBI:15361"/>
        <dbReference type="ChEBI" id="CHEBI:58276"/>
        <dbReference type="EC" id="4.1.3.17"/>
    </reaction>
</comment>
<dbReference type="EMBL" id="JAUHPV010000005">
    <property type="protein sequence ID" value="MDN4473215.1"/>
    <property type="molecule type" value="Genomic_DNA"/>
</dbReference>
<evidence type="ECO:0000256" key="4">
    <source>
        <dbReference type="ARBA" id="ARBA00011233"/>
    </source>
</evidence>
<dbReference type="RefSeq" id="WP_301128518.1">
    <property type="nucleotide sequence ID" value="NZ_JAUHPV010000005.1"/>
</dbReference>
<dbReference type="InterPro" id="IPR005493">
    <property type="entry name" value="RraA/RraA-like"/>
</dbReference>
<name>A0ABT8G250_9MICO</name>
<dbReference type="Proteomes" id="UP001172738">
    <property type="component" value="Unassembled WGS sequence"/>
</dbReference>
<evidence type="ECO:0000256" key="11">
    <source>
        <dbReference type="ARBA" id="ARBA00047973"/>
    </source>
</evidence>
<dbReference type="InterPro" id="IPR036704">
    <property type="entry name" value="RraA/RraA-like_sf"/>
</dbReference>
<protein>
    <recommendedName>
        <fullName evidence="7">Putative 4-hydroxy-4-methyl-2-oxoglutarate aldolase</fullName>
        <ecNumber evidence="6">4.1.1.112</ecNumber>
        <ecNumber evidence="5">4.1.3.17</ecNumber>
    </recommendedName>
    <alternativeName>
        <fullName evidence="10">Oxaloacetate decarboxylase</fullName>
    </alternativeName>
    <alternativeName>
        <fullName evidence="9">RraA-like protein</fullName>
    </alternativeName>
</protein>
<comment type="subunit">
    <text evidence="4">Homotrimer.</text>
</comment>
<evidence type="ECO:0000313" key="12">
    <source>
        <dbReference type="EMBL" id="MDN4473215.1"/>
    </source>
</evidence>
<comment type="catalytic activity">
    <reaction evidence="11">
        <text>oxaloacetate + H(+) = pyruvate + CO2</text>
        <dbReference type="Rhea" id="RHEA:15641"/>
        <dbReference type="ChEBI" id="CHEBI:15361"/>
        <dbReference type="ChEBI" id="CHEBI:15378"/>
        <dbReference type="ChEBI" id="CHEBI:16452"/>
        <dbReference type="ChEBI" id="CHEBI:16526"/>
        <dbReference type="EC" id="4.1.1.112"/>
    </reaction>
</comment>
<comment type="similarity">
    <text evidence="3">Belongs to the class II aldolase/RraA-like family.</text>
</comment>
<dbReference type="EC" id="4.1.3.17" evidence="5"/>
<evidence type="ECO:0000256" key="9">
    <source>
        <dbReference type="ARBA" id="ARBA00030169"/>
    </source>
</evidence>
<evidence type="ECO:0000313" key="13">
    <source>
        <dbReference type="Proteomes" id="UP001172738"/>
    </source>
</evidence>
<comment type="caution">
    <text evidence="12">The sequence shown here is derived from an EMBL/GenBank/DDBJ whole genome shotgun (WGS) entry which is preliminary data.</text>
</comment>
<evidence type="ECO:0000256" key="3">
    <source>
        <dbReference type="ARBA" id="ARBA00008621"/>
    </source>
</evidence>
<dbReference type="EC" id="4.1.1.112" evidence="6"/>
<evidence type="ECO:0000256" key="8">
    <source>
        <dbReference type="ARBA" id="ARBA00025046"/>
    </source>
</evidence>
<sequence>METVILTDPPKPPRETVEGFAGIGAATVGEALGRTGDLGSDLRPIQTGARIVGTAVTVLSWPGDNLMIHAAIEQCGPGDILVVVTRSPSQHGMFGELFATGLQHRGVAGAIIDAGVRDTQELRDMGFPVWARHINVLGTVKNTPGAVNVPVVINGQVIDAGDILVCDDDGIVVVPRGQADDALAKSRARLAKEEATRASFLKGELGLDRYGMRPVLADLGVTYRRHPEAR</sequence>
<keyword evidence="13" id="KW-1185">Reference proteome</keyword>
<organism evidence="12 13">
    <name type="scientific">Demequina zhanjiangensis</name>
    <dbReference type="NCBI Taxonomy" id="3051659"/>
    <lineage>
        <taxon>Bacteria</taxon>
        <taxon>Bacillati</taxon>
        <taxon>Actinomycetota</taxon>
        <taxon>Actinomycetes</taxon>
        <taxon>Micrococcales</taxon>
        <taxon>Demequinaceae</taxon>
        <taxon>Demequina</taxon>
    </lineage>
</organism>
<dbReference type="Pfam" id="PF03737">
    <property type="entry name" value="RraA-like"/>
    <property type="match status" value="1"/>
</dbReference>
<evidence type="ECO:0000256" key="1">
    <source>
        <dbReference type="ARBA" id="ARBA00001342"/>
    </source>
</evidence>
<evidence type="ECO:0000256" key="10">
    <source>
        <dbReference type="ARBA" id="ARBA00032305"/>
    </source>
</evidence>
<dbReference type="SUPFAM" id="SSF89562">
    <property type="entry name" value="RraA-like"/>
    <property type="match status" value="1"/>
</dbReference>
<evidence type="ECO:0000256" key="2">
    <source>
        <dbReference type="ARBA" id="ARBA00001968"/>
    </source>
</evidence>
<dbReference type="PANTHER" id="PTHR33254:SF16">
    <property type="entry name" value="BLR3842 PROTEIN"/>
    <property type="match status" value="1"/>
</dbReference>
<dbReference type="PANTHER" id="PTHR33254">
    <property type="entry name" value="4-HYDROXY-4-METHYL-2-OXOGLUTARATE ALDOLASE 3-RELATED"/>
    <property type="match status" value="1"/>
</dbReference>